<dbReference type="OrthoDB" id="5593278at2759"/>
<dbReference type="EMBL" id="JAPEIS010000003">
    <property type="protein sequence ID" value="KAJ8068267.1"/>
    <property type="molecule type" value="Genomic_DNA"/>
</dbReference>
<feature type="compositionally biased region" description="Basic and acidic residues" evidence="1">
    <location>
        <begin position="167"/>
        <end position="177"/>
    </location>
</feature>
<evidence type="ECO:0000256" key="1">
    <source>
        <dbReference type="SAM" id="MobiDB-lite"/>
    </source>
</evidence>
<dbReference type="Proteomes" id="UP001152300">
    <property type="component" value="Unassembled WGS sequence"/>
</dbReference>
<evidence type="ECO:0000313" key="2">
    <source>
        <dbReference type="EMBL" id="KAJ8068267.1"/>
    </source>
</evidence>
<organism evidence="2 3">
    <name type="scientific">Sclerotinia nivalis</name>
    <dbReference type="NCBI Taxonomy" id="352851"/>
    <lineage>
        <taxon>Eukaryota</taxon>
        <taxon>Fungi</taxon>
        <taxon>Dikarya</taxon>
        <taxon>Ascomycota</taxon>
        <taxon>Pezizomycotina</taxon>
        <taxon>Leotiomycetes</taxon>
        <taxon>Helotiales</taxon>
        <taxon>Sclerotiniaceae</taxon>
        <taxon>Sclerotinia</taxon>
    </lineage>
</organism>
<sequence>MTTATSPPPNLPANSEIYPSPFPARSKTASAKVNGVLTDVSCMYFADRILVTICQGGRLGQWIQIPLTSASPTSFDTAIPLPSSTSTSTSNSANMILPLEHLTPRTLLGAGGEVRERIAHLYASQIGSMILGRDPEERRTVLLGLGLGVEGGGKGEESASGVDGGGEEGKVEKRDGEREGYFDLLELVGGVL</sequence>
<evidence type="ECO:0000313" key="3">
    <source>
        <dbReference type="Proteomes" id="UP001152300"/>
    </source>
</evidence>
<proteinExistence type="predicted"/>
<keyword evidence="3" id="KW-1185">Reference proteome</keyword>
<gene>
    <name evidence="2" type="ORF">OCU04_003834</name>
</gene>
<dbReference type="Gene3D" id="3.30.230.90">
    <property type="match status" value="1"/>
</dbReference>
<protein>
    <recommendedName>
        <fullName evidence="4">Proteasome assembly chaperone 3</fullName>
    </recommendedName>
</protein>
<feature type="region of interest" description="Disordered" evidence="1">
    <location>
        <begin position="151"/>
        <end position="177"/>
    </location>
</feature>
<dbReference type="InterPro" id="IPR018788">
    <property type="entry name" value="Proteasome_assmbl_chp_3"/>
</dbReference>
<dbReference type="PANTHER" id="PTHR31051:SF1">
    <property type="entry name" value="PROTEASOME ASSEMBLY CHAPERONE 3"/>
    <property type="match status" value="1"/>
</dbReference>
<dbReference type="GO" id="GO:0043248">
    <property type="term" value="P:proteasome assembly"/>
    <property type="evidence" value="ECO:0007669"/>
    <property type="project" value="InterPro"/>
</dbReference>
<dbReference type="PANTHER" id="PTHR31051">
    <property type="entry name" value="PROTEASOME ASSEMBLY CHAPERONE 3"/>
    <property type="match status" value="1"/>
</dbReference>
<accession>A0A9X0DNM4</accession>
<dbReference type="AlphaFoldDB" id="A0A9X0DNM4"/>
<name>A0A9X0DNM4_9HELO</name>
<comment type="caution">
    <text evidence="2">The sequence shown here is derived from an EMBL/GenBank/DDBJ whole genome shotgun (WGS) entry which is preliminary data.</text>
</comment>
<dbReference type="InterPro" id="IPR053720">
    <property type="entry name" value="Psm_Assembly_Chaperone"/>
</dbReference>
<reference evidence="2" key="1">
    <citation type="submission" date="2022-11" db="EMBL/GenBank/DDBJ databases">
        <title>Genome Resource of Sclerotinia nivalis Strain SnTB1, a Plant Pathogen Isolated from American Ginseng.</title>
        <authorList>
            <person name="Fan S."/>
        </authorList>
    </citation>
    <scope>NUCLEOTIDE SEQUENCE</scope>
    <source>
        <strain evidence="2">SnTB1</strain>
    </source>
</reference>
<evidence type="ECO:0008006" key="4">
    <source>
        <dbReference type="Google" id="ProtNLM"/>
    </source>
</evidence>